<accession>A0A931IYE3</accession>
<dbReference type="InterPro" id="IPR029044">
    <property type="entry name" value="Nucleotide-diphossugar_trans"/>
</dbReference>
<feature type="domain" description="Glycosyltransferase 2-like" evidence="1">
    <location>
        <begin position="10"/>
        <end position="125"/>
    </location>
</feature>
<gene>
    <name evidence="2" type="ORF">I7X43_13640</name>
</gene>
<dbReference type="PANTHER" id="PTHR22916:SF3">
    <property type="entry name" value="UDP-GLCNAC:BETAGAL BETA-1,3-N-ACETYLGLUCOSAMINYLTRANSFERASE-LIKE PROTEIN 1"/>
    <property type="match status" value="1"/>
</dbReference>
<evidence type="ECO:0000259" key="1">
    <source>
        <dbReference type="Pfam" id="PF00535"/>
    </source>
</evidence>
<name>A0A931IYE3_9BURK</name>
<dbReference type="EMBL" id="JAEDAL010000007">
    <property type="protein sequence ID" value="MBH9553886.1"/>
    <property type="molecule type" value="Genomic_DNA"/>
</dbReference>
<dbReference type="Gene3D" id="3.90.550.10">
    <property type="entry name" value="Spore Coat Polysaccharide Biosynthesis Protein SpsA, Chain A"/>
    <property type="match status" value="1"/>
</dbReference>
<organism evidence="2 3">
    <name type="scientific">Inhella gelatinilytica</name>
    <dbReference type="NCBI Taxonomy" id="2795030"/>
    <lineage>
        <taxon>Bacteria</taxon>
        <taxon>Pseudomonadati</taxon>
        <taxon>Pseudomonadota</taxon>
        <taxon>Betaproteobacteria</taxon>
        <taxon>Burkholderiales</taxon>
        <taxon>Sphaerotilaceae</taxon>
        <taxon>Inhella</taxon>
    </lineage>
</organism>
<evidence type="ECO:0000313" key="3">
    <source>
        <dbReference type="Proteomes" id="UP000620139"/>
    </source>
</evidence>
<dbReference type="GO" id="GO:0016758">
    <property type="term" value="F:hexosyltransferase activity"/>
    <property type="evidence" value="ECO:0007669"/>
    <property type="project" value="UniProtKB-ARBA"/>
</dbReference>
<dbReference type="Proteomes" id="UP000620139">
    <property type="component" value="Unassembled WGS sequence"/>
</dbReference>
<dbReference type="Pfam" id="PF00535">
    <property type="entry name" value="Glycos_transf_2"/>
    <property type="match status" value="1"/>
</dbReference>
<dbReference type="InterPro" id="IPR001173">
    <property type="entry name" value="Glyco_trans_2-like"/>
</dbReference>
<dbReference type="SUPFAM" id="SSF53448">
    <property type="entry name" value="Nucleotide-diphospho-sugar transferases"/>
    <property type="match status" value="1"/>
</dbReference>
<comment type="caution">
    <text evidence="2">The sequence shown here is derived from an EMBL/GenBank/DDBJ whole genome shotgun (WGS) entry which is preliminary data.</text>
</comment>
<dbReference type="CDD" id="cd00761">
    <property type="entry name" value="Glyco_tranf_GTA_type"/>
    <property type="match status" value="1"/>
</dbReference>
<reference evidence="2" key="1">
    <citation type="submission" date="2020-12" db="EMBL/GenBank/DDBJ databases">
        <title>The genome sequence of Inhella sp. 4Y17.</title>
        <authorList>
            <person name="Liu Y."/>
        </authorList>
    </citation>
    <scope>NUCLEOTIDE SEQUENCE</scope>
    <source>
        <strain evidence="2">4Y10</strain>
    </source>
</reference>
<evidence type="ECO:0000313" key="2">
    <source>
        <dbReference type="EMBL" id="MBH9553886.1"/>
    </source>
</evidence>
<proteinExistence type="predicted"/>
<sequence length="307" mass="35070">MDGVEEPLVSILIPTHKRPDYLPLALESARRQTHVHLQIVISDNSGDDSSLNSIRDQLAADPRVEYHVQEGGGAWENWSNALRQARGTYVNFLMDDDLFHPTKVERMVRYFETFPTVGLVTSFRQLIDAAGNELPPLPGTTRLFDRDMVVIGQSMGDFILRHGMNLIGEPTTAMYRRSDLGAGFGRFCGRQYEIMTDLSTWMELMHGRHCVYISEPLSSFRIHGGQDQRKKTTAIKANMEWLQLLMDGHKHGRYIVDPAEFRVMLAHKLGILVPYLTAQHADLQAGDYDIEEMLHQFRTAFRWLLQA</sequence>
<dbReference type="AlphaFoldDB" id="A0A931IYE3"/>
<dbReference type="PANTHER" id="PTHR22916">
    <property type="entry name" value="GLYCOSYLTRANSFERASE"/>
    <property type="match status" value="1"/>
</dbReference>
<keyword evidence="3" id="KW-1185">Reference proteome</keyword>
<dbReference type="RefSeq" id="WP_198101500.1">
    <property type="nucleotide sequence ID" value="NZ_JAEDAL010000007.1"/>
</dbReference>
<protein>
    <submittedName>
        <fullName evidence="2">Glycosyltransferase family 2 protein</fullName>
    </submittedName>
</protein>